<dbReference type="PANTHER" id="PTHR45138">
    <property type="entry name" value="REGULATORY COMPONENTS OF SENSORY TRANSDUCTION SYSTEM"/>
    <property type="match status" value="1"/>
</dbReference>
<keyword evidence="6 8" id="KW-0472">Membrane</keyword>
<dbReference type="InterPro" id="IPR000160">
    <property type="entry name" value="GGDEF_dom"/>
</dbReference>
<dbReference type="Proteomes" id="UP001208938">
    <property type="component" value="Unassembled WGS sequence"/>
</dbReference>
<keyword evidence="10" id="KW-0808">Transferase</keyword>
<gene>
    <name evidence="10" type="ORF">OKW52_18040</name>
</gene>
<dbReference type="EMBL" id="JAPDFL010000001">
    <property type="protein sequence ID" value="MCW1934103.1"/>
    <property type="molecule type" value="Genomic_DNA"/>
</dbReference>
<dbReference type="EC" id="2.7.7.65" evidence="2"/>
<dbReference type="Pfam" id="PF07694">
    <property type="entry name" value="5TM-5TMR_LYT"/>
    <property type="match status" value="1"/>
</dbReference>
<keyword evidence="4 8" id="KW-0812">Transmembrane</keyword>
<evidence type="ECO:0000256" key="8">
    <source>
        <dbReference type="SAM" id="Phobius"/>
    </source>
</evidence>
<dbReference type="Pfam" id="PF00990">
    <property type="entry name" value="GGDEF"/>
    <property type="match status" value="1"/>
</dbReference>
<accession>A0ABT3H2R7</accession>
<protein>
    <recommendedName>
        <fullName evidence="2">diguanylate cyclase</fullName>
        <ecNumber evidence="2">2.7.7.65</ecNumber>
    </recommendedName>
</protein>
<keyword evidence="11" id="KW-1185">Reference proteome</keyword>
<dbReference type="CDD" id="cd01949">
    <property type="entry name" value="GGDEF"/>
    <property type="match status" value="1"/>
</dbReference>
<feature type="transmembrane region" description="Helical" evidence="8">
    <location>
        <begin position="68"/>
        <end position="95"/>
    </location>
</feature>
<evidence type="ECO:0000256" key="1">
    <source>
        <dbReference type="ARBA" id="ARBA00004651"/>
    </source>
</evidence>
<feature type="transmembrane region" description="Helical" evidence="8">
    <location>
        <begin position="101"/>
        <end position="122"/>
    </location>
</feature>
<evidence type="ECO:0000256" key="6">
    <source>
        <dbReference type="ARBA" id="ARBA00023136"/>
    </source>
</evidence>
<dbReference type="RefSeq" id="WP_264506928.1">
    <property type="nucleotide sequence ID" value="NZ_JAPDFL010000001.1"/>
</dbReference>
<evidence type="ECO:0000256" key="3">
    <source>
        <dbReference type="ARBA" id="ARBA00022475"/>
    </source>
</evidence>
<keyword evidence="3" id="KW-1003">Cell membrane</keyword>
<dbReference type="Gene3D" id="3.30.70.270">
    <property type="match status" value="1"/>
</dbReference>
<dbReference type="InterPro" id="IPR050469">
    <property type="entry name" value="Diguanylate_Cyclase"/>
</dbReference>
<keyword evidence="5 8" id="KW-1133">Transmembrane helix</keyword>
<feature type="transmembrane region" description="Helical" evidence="8">
    <location>
        <begin position="38"/>
        <end position="56"/>
    </location>
</feature>
<dbReference type="NCBIfam" id="TIGR00254">
    <property type="entry name" value="GGDEF"/>
    <property type="match status" value="1"/>
</dbReference>
<dbReference type="GO" id="GO:0052621">
    <property type="term" value="F:diguanylate cyclase activity"/>
    <property type="evidence" value="ECO:0007669"/>
    <property type="project" value="UniProtKB-EC"/>
</dbReference>
<dbReference type="InterPro" id="IPR029787">
    <property type="entry name" value="Nucleotide_cyclase"/>
</dbReference>
<keyword evidence="10" id="KW-0548">Nucleotidyltransferase</keyword>
<feature type="transmembrane region" description="Helical" evidence="8">
    <location>
        <begin position="134"/>
        <end position="157"/>
    </location>
</feature>
<feature type="transmembrane region" description="Helical" evidence="8">
    <location>
        <begin position="5"/>
        <end position="26"/>
    </location>
</feature>
<name>A0ABT3H2R7_9RHOB</name>
<sequence>MLQDLLTSLVYGLGLMGIAGISYGIIHRRTRNGTMKSVLIGLVFGVIAILAMVNPINLSEGIILDARAVIVGLASAFGGLPAAIISGLLVGLYRIHLGGAGAIPGAFGILISAGLGFAWHRFILSKSPVTLRQLLGLGALLSLHSIAILMLPMSVAIELFSTVVPVLTVSCIIGALVMGLIIDRERRYIRTEKFWRETAGTDSLTGLPNRRSFMDRLQLEPSPKMPGQYSAVMIIDIDHFKKVNDTYGHDAGDMALRRVADALQRTSGDHDFVCRLGGEEFAVFSENTSQDDIQNRAEAYRAAIERQLIRYGKKTIPLTISIGVASWIDALEMDVSEMLRNADTALYAAKTKGRNRVVIGGALPSSYTASA</sequence>
<proteinExistence type="predicted"/>
<feature type="domain" description="GGDEF" evidence="9">
    <location>
        <begin position="228"/>
        <end position="362"/>
    </location>
</feature>
<dbReference type="SUPFAM" id="SSF55073">
    <property type="entry name" value="Nucleotide cyclase"/>
    <property type="match status" value="1"/>
</dbReference>
<evidence type="ECO:0000256" key="2">
    <source>
        <dbReference type="ARBA" id="ARBA00012528"/>
    </source>
</evidence>
<evidence type="ECO:0000313" key="10">
    <source>
        <dbReference type="EMBL" id="MCW1934103.1"/>
    </source>
</evidence>
<evidence type="ECO:0000256" key="4">
    <source>
        <dbReference type="ARBA" id="ARBA00022692"/>
    </source>
</evidence>
<comment type="subcellular location">
    <subcellularLocation>
        <location evidence="1">Cell membrane</location>
        <topology evidence="1">Multi-pass membrane protein</topology>
    </subcellularLocation>
</comment>
<evidence type="ECO:0000256" key="5">
    <source>
        <dbReference type="ARBA" id="ARBA00022989"/>
    </source>
</evidence>
<evidence type="ECO:0000313" key="11">
    <source>
        <dbReference type="Proteomes" id="UP001208938"/>
    </source>
</evidence>
<organism evidence="10 11">
    <name type="scientific">Pararhodobacter zhoushanensis</name>
    <dbReference type="NCBI Taxonomy" id="2479545"/>
    <lineage>
        <taxon>Bacteria</taxon>
        <taxon>Pseudomonadati</taxon>
        <taxon>Pseudomonadota</taxon>
        <taxon>Alphaproteobacteria</taxon>
        <taxon>Rhodobacterales</taxon>
        <taxon>Paracoccaceae</taxon>
        <taxon>Pararhodobacter</taxon>
    </lineage>
</organism>
<dbReference type="InterPro" id="IPR043128">
    <property type="entry name" value="Rev_trsase/Diguanyl_cyclase"/>
</dbReference>
<evidence type="ECO:0000259" key="9">
    <source>
        <dbReference type="PROSITE" id="PS50887"/>
    </source>
</evidence>
<dbReference type="PANTHER" id="PTHR45138:SF9">
    <property type="entry name" value="DIGUANYLATE CYCLASE DGCM-RELATED"/>
    <property type="match status" value="1"/>
</dbReference>
<dbReference type="InterPro" id="IPR011620">
    <property type="entry name" value="Sig_transdc_His_kinase_LytS_TM"/>
</dbReference>
<dbReference type="PROSITE" id="PS50887">
    <property type="entry name" value="GGDEF"/>
    <property type="match status" value="1"/>
</dbReference>
<reference evidence="10 11" key="1">
    <citation type="submission" date="2022-10" db="EMBL/GenBank/DDBJ databases">
        <title>Pararhodobacter sp. nov., isolated from marine algae.</title>
        <authorList>
            <person name="Choi B.J."/>
            <person name="Kim J.M."/>
            <person name="Lee J.K."/>
            <person name="Choi D.G."/>
            <person name="Jeon C.O."/>
        </authorList>
    </citation>
    <scope>NUCLEOTIDE SEQUENCE [LARGE SCALE GENOMIC DNA]</scope>
    <source>
        <strain evidence="10 11">ZQ420</strain>
    </source>
</reference>
<feature type="transmembrane region" description="Helical" evidence="8">
    <location>
        <begin position="163"/>
        <end position="182"/>
    </location>
</feature>
<comment type="catalytic activity">
    <reaction evidence="7">
        <text>2 GTP = 3',3'-c-di-GMP + 2 diphosphate</text>
        <dbReference type="Rhea" id="RHEA:24898"/>
        <dbReference type="ChEBI" id="CHEBI:33019"/>
        <dbReference type="ChEBI" id="CHEBI:37565"/>
        <dbReference type="ChEBI" id="CHEBI:58805"/>
        <dbReference type="EC" id="2.7.7.65"/>
    </reaction>
</comment>
<dbReference type="SMART" id="SM00267">
    <property type="entry name" value="GGDEF"/>
    <property type="match status" value="1"/>
</dbReference>
<comment type="caution">
    <text evidence="10">The sequence shown here is derived from an EMBL/GenBank/DDBJ whole genome shotgun (WGS) entry which is preliminary data.</text>
</comment>
<evidence type="ECO:0000256" key="7">
    <source>
        <dbReference type="ARBA" id="ARBA00034247"/>
    </source>
</evidence>